<dbReference type="RefSeq" id="WP_184584975.1">
    <property type="nucleotide sequence ID" value="NZ_JACHJT010000002.1"/>
</dbReference>
<sequence length="98" mass="10408">MSENDWWVTAGLTYDRIQRGVGDANTAPELIDSMAELADVHRQSAIAFGASLHALLAGGTTWTEIADRLGAADQEEARALGAEPMRLAEAALRSRLGG</sequence>
<dbReference type="Proteomes" id="UP000523007">
    <property type="component" value="Unassembled WGS sequence"/>
</dbReference>
<name>A0A7W7W5G6_9ACTN</name>
<reference evidence="1 2" key="1">
    <citation type="submission" date="2020-08" db="EMBL/GenBank/DDBJ databases">
        <title>Sequencing the genomes of 1000 actinobacteria strains.</title>
        <authorList>
            <person name="Klenk H.-P."/>
        </authorList>
    </citation>
    <scope>NUCLEOTIDE SEQUENCE [LARGE SCALE GENOMIC DNA]</scope>
    <source>
        <strain evidence="1 2">DSM 102030</strain>
    </source>
</reference>
<protein>
    <submittedName>
        <fullName evidence="1">Uncharacterized protein</fullName>
    </submittedName>
</protein>
<organism evidence="1 2">
    <name type="scientific">Lipingzhangella halophila</name>
    <dbReference type="NCBI Taxonomy" id="1783352"/>
    <lineage>
        <taxon>Bacteria</taxon>
        <taxon>Bacillati</taxon>
        <taxon>Actinomycetota</taxon>
        <taxon>Actinomycetes</taxon>
        <taxon>Streptosporangiales</taxon>
        <taxon>Nocardiopsidaceae</taxon>
        <taxon>Lipingzhangella</taxon>
    </lineage>
</organism>
<dbReference type="AlphaFoldDB" id="A0A7W7W5G6"/>
<gene>
    <name evidence="1" type="ORF">F4561_006111</name>
</gene>
<evidence type="ECO:0000313" key="2">
    <source>
        <dbReference type="Proteomes" id="UP000523007"/>
    </source>
</evidence>
<evidence type="ECO:0000313" key="1">
    <source>
        <dbReference type="EMBL" id="MBB4935217.1"/>
    </source>
</evidence>
<dbReference type="EMBL" id="JACHJT010000002">
    <property type="protein sequence ID" value="MBB4935217.1"/>
    <property type="molecule type" value="Genomic_DNA"/>
</dbReference>
<comment type="caution">
    <text evidence="1">The sequence shown here is derived from an EMBL/GenBank/DDBJ whole genome shotgun (WGS) entry which is preliminary data.</text>
</comment>
<accession>A0A7W7W5G6</accession>
<keyword evidence="2" id="KW-1185">Reference proteome</keyword>
<proteinExistence type="predicted"/>